<dbReference type="Pfam" id="PF02687">
    <property type="entry name" value="FtsX"/>
    <property type="match status" value="1"/>
</dbReference>
<evidence type="ECO:0000256" key="5">
    <source>
        <dbReference type="ARBA" id="ARBA00023136"/>
    </source>
</evidence>
<dbReference type="PANTHER" id="PTHR43738">
    <property type="entry name" value="ABC TRANSPORTER, MEMBRANE PROTEIN"/>
    <property type="match status" value="1"/>
</dbReference>
<dbReference type="RefSeq" id="WP_179585452.1">
    <property type="nucleotide sequence ID" value="NZ_JACBYR010000001.1"/>
</dbReference>
<dbReference type="PANTHER" id="PTHR43738:SF2">
    <property type="entry name" value="ABC TRANSPORTER PERMEASE"/>
    <property type="match status" value="1"/>
</dbReference>
<proteinExistence type="predicted"/>
<evidence type="ECO:0000259" key="7">
    <source>
        <dbReference type="Pfam" id="PF02687"/>
    </source>
</evidence>
<keyword evidence="3 6" id="KW-0812">Transmembrane</keyword>
<feature type="transmembrane region" description="Helical" evidence="6">
    <location>
        <begin position="279"/>
        <end position="303"/>
    </location>
</feature>
<dbReference type="AlphaFoldDB" id="A0A7Y9IUI3"/>
<feature type="transmembrane region" description="Helical" evidence="6">
    <location>
        <begin position="16"/>
        <end position="36"/>
    </location>
</feature>
<accession>A0A7Y9IUI3</accession>
<comment type="caution">
    <text evidence="8">The sequence shown here is derived from an EMBL/GenBank/DDBJ whole genome shotgun (WGS) entry which is preliminary data.</text>
</comment>
<keyword evidence="9" id="KW-1185">Reference proteome</keyword>
<evidence type="ECO:0000256" key="1">
    <source>
        <dbReference type="ARBA" id="ARBA00004651"/>
    </source>
</evidence>
<sequence length="407" mass="43261">MNPWPLIHAALARYRWSALAFILLVAAGVALSVALVSQERALRSGSARAADRFDLIVAAPGSRTDSLLATVFLRPGSAQLLSPAFSAALLNDSRGSFVSPLAFGDSHRGRPVVGVTAALVDHLSNGLAEGRTFASRTEAVVGSASPLKVGARFHPAHGVHHNGEAHGGDDDLDAHQVEIVVVGRMKPTGSPWDRAVMVPVELVWETHHLPTGHAPGATQLGPPFDEAFTPGIPAAVMRTANLAEAYKLRRAYTGRESMAFFPAEALIQLYAVLGDIRQLMSLLAIVTQALVLLAITASVFILFRLLTPQFVTLRALGAPRRFVFVVAWGFTAALMLVGIMVGLAGGFGLSFGISWWLARVTGVSLQPGLGWEEIVMAFVLLVVGLALAVLPAWRLQRVSLAGALKDY</sequence>
<evidence type="ECO:0000313" key="9">
    <source>
        <dbReference type="Proteomes" id="UP000542125"/>
    </source>
</evidence>
<gene>
    <name evidence="8" type="ORF">FHW18_001775</name>
</gene>
<dbReference type="Proteomes" id="UP000542125">
    <property type="component" value="Unassembled WGS sequence"/>
</dbReference>
<keyword evidence="5 6" id="KW-0472">Membrane</keyword>
<evidence type="ECO:0000256" key="6">
    <source>
        <dbReference type="SAM" id="Phobius"/>
    </source>
</evidence>
<feature type="domain" description="ABC3 transporter permease C-terminal" evidence="7">
    <location>
        <begin position="283"/>
        <end position="396"/>
    </location>
</feature>
<name>A0A7Y9IUI3_9BURK</name>
<feature type="transmembrane region" description="Helical" evidence="6">
    <location>
        <begin position="323"/>
        <end position="354"/>
    </location>
</feature>
<evidence type="ECO:0000256" key="2">
    <source>
        <dbReference type="ARBA" id="ARBA00022475"/>
    </source>
</evidence>
<dbReference type="InterPro" id="IPR003838">
    <property type="entry name" value="ABC3_permease_C"/>
</dbReference>
<feature type="transmembrane region" description="Helical" evidence="6">
    <location>
        <begin position="374"/>
        <end position="393"/>
    </location>
</feature>
<evidence type="ECO:0000256" key="3">
    <source>
        <dbReference type="ARBA" id="ARBA00022692"/>
    </source>
</evidence>
<keyword evidence="2" id="KW-1003">Cell membrane</keyword>
<comment type="subcellular location">
    <subcellularLocation>
        <location evidence="1">Cell membrane</location>
        <topology evidence="1">Multi-pass membrane protein</topology>
    </subcellularLocation>
</comment>
<reference evidence="8 9" key="1">
    <citation type="submission" date="2020-07" db="EMBL/GenBank/DDBJ databases">
        <title>Genomic Encyclopedia of Type Strains, Phase IV (KMG-V): Genome sequencing to study the core and pangenomes of soil and plant-associated prokaryotes.</title>
        <authorList>
            <person name="Whitman W."/>
        </authorList>
    </citation>
    <scope>NUCLEOTIDE SEQUENCE [LARGE SCALE GENOMIC DNA]</scope>
    <source>
        <strain evidence="8 9">SAS40</strain>
    </source>
</reference>
<feature type="transmembrane region" description="Helical" evidence="6">
    <location>
        <begin position="257"/>
        <end position="273"/>
    </location>
</feature>
<organism evidence="8 9">
    <name type="scientific">Pigmentiphaga litoralis</name>
    <dbReference type="NCBI Taxonomy" id="516702"/>
    <lineage>
        <taxon>Bacteria</taxon>
        <taxon>Pseudomonadati</taxon>
        <taxon>Pseudomonadota</taxon>
        <taxon>Betaproteobacteria</taxon>
        <taxon>Burkholderiales</taxon>
        <taxon>Alcaligenaceae</taxon>
        <taxon>Pigmentiphaga</taxon>
    </lineage>
</organism>
<evidence type="ECO:0000313" key="8">
    <source>
        <dbReference type="EMBL" id="NYE82504.1"/>
    </source>
</evidence>
<keyword evidence="4 6" id="KW-1133">Transmembrane helix</keyword>
<dbReference type="InterPro" id="IPR051125">
    <property type="entry name" value="ABC-4/HrtB_transporter"/>
</dbReference>
<dbReference type="EMBL" id="JACBYR010000001">
    <property type="protein sequence ID" value="NYE82504.1"/>
    <property type="molecule type" value="Genomic_DNA"/>
</dbReference>
<evidence type="ECO:0000256" key="4">
    <source>
        <dbReference type="ARBA" id="ARBA00022989"/>
    </source>
</evidence>
<protein>
    <submittedName>
        <fullName evidence="8">Putative ABC transport system permease protein</fullName>
    </submittedName>
</protein>